<proteinExistence type="predicted"/>
<dbReference type="PANTHER" id="PTHR45908">
    <property type="entry name" value="PROTEIN CBG11750-RELATED"/>
    <property type="match status" value="1"/>
</dbReference>
<dbReference type="InterPro" id="IPR029058">
    <property type="entry name" value="AB_hydrolase_fold"/>
</dbReference>
<accession>A0ABR1D3E6</accession>
<evidence type="ECO:0000313" key="3">
    <source>
        <dbReference type="EMBL" id="KAK6745067.1"/>
    </source>
</evidence>
<dbReference type="PANTHER" id="PTHR45908:SF8">
    <property type="entry name" value="FUNGAL LIPASE-LIKE DOMAIN-CONTAINING PROTEIN"/>
    <property type="match status" value="1"/>
</dbReference>
<gene>
    <name evidence="3" type="primary">Necator_chrIII.g12415</name>
    <name evidence="3" type="ORF">RB195_011649</name>
</gene>
<comment type="caution">
    <text evidence="3">The sequence shown here is derived from an EMBL/GenBank/DDBJ whole genome shotgun (WGS) entry which is preliminary data.</text>
</comment>
<protein>
    <recommendedName>
        <fullName evidence="2">Fungal lipase-type domain-containing protein</fullName>
    </recommendedName>
</protein>
<dbReference type="CDD" id="cd00519">
    <property type="entry name" value="Lipase_3"/>
    <property type="match status" value="1"/>
</dbReference>
<keyword evidence="1" id="KW-0732">Signal</keyword>
<organism evidence="3 4">
    <name type="scientific">Necator americanus</name>
    <name type="common">Human hookworm</name>
    <dbReference type="NCBI Taxonomy" id="51031"/>
    <lineage>
        <taxon>Eukaryota</taxon>
        <taxon>Metazoa</taxon>
        <taxon>Ecdysozoa</taxon>
        <taxon>Nematoda</taxon>
        <taxon>Chromadorea</taxon>
        <taxon>Rhabditida</taxon>
        <taxon>Rhabditina</taxon>
        <taxon>Rhabditomorpha</taxon>
        <taxon>Strongyloidea</taxon>
        <taxon>Ancylostomatidae</taxon>
        <taxon>Bunostominae</taxon>
        <taxon>Necator</taxon>
    </lineage>
</organism>
<dbReference type="EMBL" id="JAVFWL010000003">
    <property type="protein sequence ID" value="KAK6745067.1"/>
    <property type="molecule type" value="Genomic_DNA"/>
</dbReference>
<keyword evidence="4" id="KW-1185">Reference proteome</keyword>
<reference evidence="3 4" key="1">
    <citation type="submission" date="2023-08" db="EMBL/GenBank/DDBJ databases">
        <title>A Necator americanus chromosomal reference genome.</title>
        <authorList>
            <person name="Ilik V."/>
            <person name="Petrzelkova K.J."/>
            <person name="Pardy F."/>
            <person name="Fuh T."/>
            <person name="Niatou-Singa F.S."/>
            <person name="Gouil Q."/>
            <person name="Baker L."/>
            <person name="Ritchie M.E."/>
            <person name="Jex A.R."/>
            <person name="Gazzola D."/>
            <person name="Li H."/>
            <person name="Toshio Fujiwara R."/>
            <person name="Zhan B."/>
            <person name="Aroian R.V."/>
            <person name="Pafco B."/>
            <person name="Schwarz E.M."/>
        </authorList>
    </citation>
    <scope>NUCLEOTIDE SEQUENCE [LARGE SCALE GENOMIC DNA]</scope>
    <source>
        <strain evidence="3 4">Aroian</strain>
        <tissue evidence="3">Whole animal</tissue>
    </source>
</reference>
<evidence type="ECO:0000313" key="4">
    <source>
        <dbReference type="Proteomes" id="UP001303046"/>
    </source>
</evidence>
<feature type="chain" id="PRO_5046264537" description="Fungal lipase-type domain-containing protein" evidence="1">
    <location>
        <begin position="21"/>
        <end position="329"/>
    </location>
</feature>
<feature type="signal peptide" evidence="1">
    <location>
        <begin position="1"/>
        <end position="20"/>
    </location>
</feature>
<name>A0ABR1D3E6_NECAM</name>
<dbReference type="Gene3D" id="3.40.50.1820">
    <property type="entry name" value="alpha/beta hydrolase"/>
    <property type="match status" value="1"/>
</dbReference>
<dbReference type="InterPro" id="IPR002921">
    <property type="entry name" value="Fungal_lipase-type"/>
</dbReference>
<dbReference type="SUPFAM" id="SSF53474">
    <property type="entry name" value="alpha/beta-Hydrolases"/>
    <property type="match status" value="1"/>
</dbReference>
<feature type="domain" description="Fungal lipase-type" evidence="2">
    <location>
        <begin position="118"/>
        <end position="255"/>
    </location>
</feature>
<sequence length="329" mass="36768">MGLTLFSALLSIFFISAVECGPLLTDQPHFSDEFARTKVVPLCSATEGKDPQTCLSRTFQNATGTSKIDNAIVGSKRPEVRQANFQALRKVTVRCDHWDTDTCNAYVALNHADKAIMMAYRGTIGQTQMIYESLSTVFQNRTAWVAGGTVSTYFFNAFTAVWNGGIKDAFLSASNKYKEYELWIVGHSLGGAMASLAASYIEKMRLFDGNRIKLVTFGQPRTGDKAFAAAHGNQIPYTFRVTHSHDVIPHVPEENFRQYYHHKSEVFYNNDMTTADYVECDEGESLECSDQYVDRSFNDHHRYFNVYISSWGEVGCTGDPVNPSGSSVH</sequence>
<dbReference type="Proteomes" id="UP001303046">
    <property type="component" value="Unassembled WGS sequence"/>
</dbReference>
<evidence type="ECO:0000256" key="1">
    <source>
        <dbReference type="SAM" id="SignalP"/>
    </source>
</evidence>
<evidence type="ECO:0000259" key="2">
    <source>
        <dbReference type="Pfam" id="PF01764"/>
    </source>
</evidence>
<dbReference type="Pfam" id="PF01764">
    <property type="entry name" value="Lipase_3"/>
    <property type="match status" value="1"/>
</dbReference>